<dbReference type="InterPro" id="IPR039425">
    <property type="entry name" value="RNA_pol_sigma-70-like"/>
</dbReference>
<keyword evidence="2" id="KW-0805">Transcription regulation</keyword>
<evidence type="ECO:0000313" key="8">
    <source>
        <dbReference type="Proteomes" id="UP000027439"/>
    </source>
</evidence>
<dbReference type="Gene3D" id="1.10.1740.10">
    <property type="match status" value="1"/>
</dbReference>
<dbReference type="InterPro" id="IPR013249">
    <property type="entry name" value="RNA_pol_sigma70_r4_t2"/>
</dbReference>
<organism evidence="7 8">
    <name type="scientific">Caballeronia grimmiae</name>
    <dbReference type="NCBI Taxonomy" id="1071679"/>
    <lineage>
        <taxon>Bacteria</taxon>
        <taxon>Pseudomonadati</taxon>
        <taxon>Pseudomonadota</taxon>
        <taxon>Betaproteobacteria</taxon>
        <taxon>Burkholderiales</taxon>
        <taxon>Burkholderiaceae</taxon>
        <taxon>Caballeronia</taxon>
    </lineage>
</organism>
<keyword evidence="4" id="KW-0804">Transcription</keyword>
<evidence type="ECO:0000259" key="5">
    <source>
        <dbReference type="Pfam" id="PF04542"/>
    </source>
</evidence>
<dbReference type="STRING" id="1071679.BG57_23305"/>
<dbReference type="OrthoDB" id="9780326at2"/>
<dbReference type="NCBIfam" id="TIGR02937">
    <property type="entry name" value="sigma70-ECF"/>
    <property type="match status" value="1"/>
</dbReference>
<name>A0A069NQE6_9BURK</name>
<evidence type="ECO:0000313" key="7">
    <source>
        <dbReference type="EMBL" id="KDR27246.1"/>
    </source>
</evidence>
<evidence type="ECO:0000256" key="4">
    <source>
        <dbReference type="ARBA" id="ARBA00023163"/>
    </source>
</evidence>
<dbReference type="Pfam" id="PF04542">
    <property type="entry name" value="Sigma70_r2"/>
    <property type="match status" value="1"/>
</dbReference>
<evidence type="ECO:0000256" key="2">
    <source>
        <dbReference type="ARBA" id="ARBA00023015"/>
    </source>
</evidence>
<feature type="domain" description="RNA polymerase sigma-70 region 2" evidence="5">
    <location>
        <begin position="32"/>
        <end position="100"/>
    </location>
</feature>
<dbReference type="Pfam" id="PF08281">
    <property type="entry name" value="Sigma70_r4_2"/>
    <property type="match status" value="1"/>
</dbReference>
<sequence>MTTMIPATDTTDDELAIARRIAAGDRTAFEAMMRRHNRRLYRLARATLRNEAEAEDALQDAYLHAFRSMSQFRGDSQLLTWLSRLVLNECFARLRRSARRQNVIPIVDAPAAIERADTTRSHDDAPDQALARAQVRALLERKLDELPDLFRVVFVLRSIEEMSVEETAQCLHIPEATVRSRHFRARSLLRESLAQAFDLAERDVFEFGGARCDRIVAKVLSTLSDDGSWPIGRVKLSLLAGE</sequence>
<comment type="similarity">
    <text evidence="1">Belongs to the sigma-70 factor family. ECF subfamily.</text>
</comment>
<dbReference type="GO" id="GO:0016987">
    <property type="term" value="F:sigma factor activity"/>
    <property type="evidence" value="ECO:0007669"/>
    <property type="project" value="UniProtKB-KW"/>
</dbReference>
<dbReference type="InterPro" id="IPR013324">
    <property type="entry name" value="RNA_pol_sigma_r3/r4-like"/>
</dbReference>
<dbReference type="EMBL" id="JFHE01000044">
    <property type="protein sequence ID" value="KDR27246.1"/>
    <property type="molecule type" value="Genomic_DNA"/>
</dbReference>
<dbReference type="SUPFAM" id="SSF88946">
    <property type="entry name" value="Sigma2 domain of RNA polymerase sigma factors"/>
    <property type="match status" value="1"/>
</dbReference>
<dbReference type="Proteomes" id="UP000027439">
    <property type="component" value="Unassembled WGS sequence"/>
</dbReference>
<dbReference type="InterPro" id="IPR014284">
    <property type="entry name" value="RNA_pol_sigma-70_dom"/>
</dbReference>
<protein>
    <submittedName>
        <fullName evidence="7">RNA polymerase sigma factor</fullName>
    </submittedName>
</protein>
<dbReference type="Gene3D" id="1.10.10.10">
    <property type="entry name" value="Winged helix-like DNA-binding domain superfamily/Winged helix DNA-binding domain"/>
    <property type="match status" value="1"/>
</dbReference>
<dbReference type="eggNOG" id="COG1595">
    <property type="taxonomic scope" value="Bacteria"/>
</dbReference>
<dbReference type="CDD" id="cd06171">
    <property type="entry name" value="Sigma70_r4"/>
    <property type="match status" value="1"/>
</dbReference>
<keyword evidence="3" id="KW-0731">Sigma factor</keyword>
<dbReference type="InterPro" id="IPR013325">
    <property type="entry name" value="RNA_pol_sigma_r2"/>
</dbReference>
<accession>A0A069NQE6</accession>
<dbReference type="PANTHER" id="PTHR43133">
    <property type="entry name" value="RNA POLYMERASE ECF-TYPE SIGMA FACTO"/>
    <property type="match status" value="1"/>
</dbReference>
<dbReference type="InterPro" id="IPR007627">
    <property type="entry name" value="RNA_pol_sigma70_r2"/>
</dbReference>
<dbReference type="NCBIfam" id="NF008888">
    <property type="entry name" value="PRK11922.1"/>
    <property type="match status" value="1"/>
</dbReference>
<evidence type="ECO:0000256" key="3">
    <source>
        <dbReference type="ARBA" id="ARBA00023082"/>
    </source>
</evidence>
<gene>
    <name evidence="7" type="ORF">BG57_23305</name>
</gene>
<dbReference type="PANTHER" id="PTHR43133:SF51">
    <property type="entry name" value="RNA POLYMERASE SIGMA FACTOR"/>
    <property type="match status" value="1"/>
</dbReference>
<proteinExistence type="inferred from homology"/>
<evidence type="ECO:0000259" key="6">
    <source>
        <dbReference type="Pfam" id="PF08281"/>
    </source>
</evidence>
<comment type="caution">
    <text evidence="7">The sequence shown here is derived from an EMBL/GenBank/DDBJ whole genome shotgun (WGS) entry which is preliminary data.</text>
</comment>
<dbReference type="InterPro" id="IPR036388">
    <property type="entry name" value="WH-like_DNA-bd_sf"/>
</dbReference>
<dbReference type="AlphaFoldDB" id="A0A069NQE6"/>
<dbReference type="GO" id="GO:0006352">
    <property type="term" value="P:DNA-templated transcription initiation"/>
    <property type="evidence" value="ECO:0007669"/>
    <property type="project" value="InterPro"/>
</dbReference>
<dbReference type="GO" id="GO:0003677">
    <property type="term" value="F:DNA binding"/>
    <property type="evidence" value="ECO:0007669"/>
    <property type="project" value="InterPro"/>
</dbReference>
<dbReference type="SUPFAM" id="SSF88659">
    <property type="entry name" value="Sigma3 and sigma4 domains of RNA polymerase sigma factors"/>
    <property type="match status" value="1"/>
</dbReference>
<dbReference type="RefSeq" id="WP_035969880.1">
    <property type="nucleotide sequence ID" value="NZ_BMEG01000004.1"/>
</dbReference>
<reference evidence="7 8" key="1">
    <citation type="submission" date="2014-03" db="EMBL/GenBank/DDBJ databases">
        <title>Draft Genome Sequences of Four Burkholderia Strains.</title>
        <authorList>
            <person name="Liu X.Y."/>
            <person name="Li C.X."/>
            <person name="Xu J.H."/>
        </authorList>
    </citation>
    <scope>NUCLEOTIDE SEQUENCE [LARGE SCALE GENOMIC DNA]</scope>
    <source>
        <strain evidence="7 8">R27</strain>
    </source>
</reference>
<evidence type="ECO:0000256" key="1">
    <source>
        <dbReference type="ARBA" id="ARBA00010641"/>
    </source>
</evidence>
<feature type="domain" description="RNA polymerase sigma factor 70 region 4 type 2" evidence="6">
    <location>
        <begin position="138"/>
        <end position="188"/>
    </location>
</feature>